<organism evidence="1 2">
    <name type="scientific">Dendrolimus kikuchii</name>
    <dbReference type="NCBI Taxonomy" id="765133"/>
    <lineage>
        <taxon>Eukaryota</taxon>
        <taxon>Metazoa</taxon>
        <taxon>Ecdysozoa</taxon>
        <taxon>Arthropoda</taxon>
        <taxon>Hexapoda</taxon>
        <taxon>Insecta</taxon>
        <taxon>Pterygota</taxon>
        <taxon>Neoptera</taxon>
        <taxon>Endopterygota</taxon>
        <taxon>Lepidoptera</taxon>
        <taxon>Glossata</taxon>
        <taxon>Ditrysia</taxon>
        <taxon>Bombycoidea</taxon>
        <taxon>Lasiocampidae</taxon>
        <taxon>Dendrolimus</taxon>
    </lineage>
</organism>
<gene>
    <name evidence="1" type="ORF">K1T71_007457</name>
</gene>
<evidence type="ECO:0000313" key="2">
    <source>
        <dbReference type="Proteomes" id="UP000824533"/>
    </source>
</evidence>
<sequence length="311" mass="34877">MLLLILKQTYADYEDDLEKLDESKCDFNKSFNLDVGDIEVQFIDYDNVVTLTEKIYDIADNITNYNNLDVTKRLIVYVHGLFRDESDMSIQWNNNVFKNVPNIYLMTINYSTYTKNLKIAEMGKAVTLSFYIGEAIGQLLSILNSIGFESNNIHCVGFCLGAHIIGYAAKIYKEITLEKISKLTGIDPSGFCFENQPMEQIRSGLADYVEVYHCVAGVIATTNDVADTDIYFNPSFFVQPGCDVKDEGKDSGVCSHVMCLMFWLKSVQNENLYQACVLDAVYNGKCNNTTALAGYSNPGNVTGLLMAFTDK</sequence>
<accession>A0ACC1D1K0</accession>
<protein>
    <submittedName>
        <fullName evidence="1">Uncharacterized protein</fullName>
    </submittedName>
</protein>
<comment type="caution">
    <text evidence="1">The sequence shown here is derived from an EMBL/GenBank/DDBJ whole genome shotgun (WGS) entry which is preliminary data.</text>
</comment>
<reference evidence="1 2" key="1">
    <citation type="journal article" date="2021" name="Front. Genet.">
        <title>Chromosome-Level Genome Assembly Reveals Significant Gene Expansion in the Toll and IMD Signaling Pathways of Dendrolimus kikuchii.</title>
        <authorList>
            <person name="Zhou J."/>
            <person name="Wu P."/>
            <person name="Xiong Z."/>
            <person name="Liu N."/>
            <person name="Zhao N."/>
            <person name="Ji M."/>
            <person name="Qiu Y."/>
            <person name="Yang B."/>
        </authorList>
    </citation>
    <scope>NUCLEOTIDE SEQUENCE [LARGE SCALE GENOMIC DNA]</scope>
    <source>
        <strain evidence="1">Ann1</strain>
    </source>
</reference>
<dbReference type="Proteomes" id="UP000824533">
    <property type="component" value="Linkage Group LG12"/>
</dbReference>
<proteinExistence type="predicted"/>
<dbReference type="EMBL" id="CM034398">
    <property type="protein sequence ID" value="KAJ0177448.1"/>
    <property type="molecule type" value="Genomic_DNA"/>
</dbReference>
<name>A0ACC1D1K0_9NEOP</name>
<keyword evidence="2" id="KW-1185">Reference proteome</keyword>
<evidence type="ECO:0000313" key="1">
    <source>
        <dbReference type="EMBL" id="KAJ0177448.1"/>
    </source>
</evidence>